<dbReference type="OrthoDB" id="10256849at2759"/>
<evidence type="ECO:0000256" key="2">
    <source>
        <dbReference type="SAM" id="MobiDB-lite"/>
    </source>
</evidence>
<evidence type="ECO:0000313" key="4">
    <source>
        <dbReference type="Proteomes" id="UP000095300"/>
    </source>
</evidence>
<keyword evidence="1" id="KW-0175">Coiled coil</keyword>
<proteinExistence type="predicted"/>
<dbReference type="EnsemblMetazoa" id="SCAU003749-RC">
    <property type="protein sequence ID" value="SCAU003749-PC"/>
    <property type="gene ID" value="SCAU003749"/>
</dbReference>
<feature type="region of interest" description="Disordered" evidence="2">
    <location>
        <begin position="371"/>
        <end position="398"/>
    </location>
</feature>
<feature type="coiled-coil region" evidence="1">
    <location>
        <begin position="970"/>
        <end position="1029"/>
    </location>
</feature>
<feature type="compositionally biased region" description="Polar residues" evidence="2">
    <location>
        <begin position="373"/>
        <end position="394"/>
    </location>
</feature>
<feature type="compositionally biased region" description="Polar residues" evidence="2">
    <location>
        <begin position="619"/>
        <end position="635"/>
    </location>
</feature>
<reference evidence="3" key="1">
    <citation type="submission" date="2020-05" db="UniProtKB">
        <authorList>
            <consortium name="EnsemblMetazoa"/>
        </authorList>
    </citation>
    <scope>IDENTIFICATION</scope>
    <source>
        <strain evidence="3">USDA</strain>
    </source>
</reference>
<keyword evidence="4" id="KW-1185">Reference proteome</keyword>
<sequence length="1072" mass="124251">MTIFICFKMNINTIEDLNKVAANIEKNIEYPEKTYLIQIVNGFLKLPTFLDHDEPGIYSSTVKWFQLYMNLQSSIDLKNDKKLIRQFQKSISAAITYLIGCLQYKKNDEPDYHYNLLDILATLLNNSQPELIKQKISNFGNGTISCLWKPINFVDDFNTQLLALKMYANILKMLDSEKQNEELKAIKWTNLKLFNDQMRKVIGKTHNVYAFENACRDLLNNFNMNLSNKCLIYSFYCNTAKIGKSVEFFKPQFFDKFWIDMNLSRCILSFRCRYKLNEESLKLKDFNATLTWKNIKMTDNILYFIIDYKNKICNLPDNISSKLTNVDTMDFFLPDVEVRRIMDNDRFNKILKRNQNEDIVKDWTAHPYLLKRSPTTPLGSKNSNTKTKQQNSLKSGAKRKFFNYGENEENVKFKKLNKTEAKKRTYLQRSGVRKPSNGKKAVCKVFPIVDLTNSPRELYDRKQESLEPNKHLTHILDVEPKSDEHTKAINAKQINAILNGVESICYNKALVYEHLQSEAVAQPGQSYRNYKSNHHLSSAKPTQTKIIMKNQTKLLPTVQHCNGTVLKQEDLFDDLKSNENCKSIKTRKENLAEPLDFIAVSPSPRKTHPQIQGDCEETVPNNSPTTYKTPLNSPDPSMPKTPMSTNKMYVSDINNTPTPTHTKTGKNHFLLKGLRTENEIQFGVSKCSPKKHENHNIDGCVIYNNRLSDASDSEDDGENCKQQITSAQSLRNPAQSDEHFFEKPGMENSTKLGHEEQALKSDVLMSHVYHQEPLIETISNHEKAIQNHQMIPYGQCETKRSETMNTIISSTKDVATINYVSVIACSKVLIMKHNHKDMNVIPRSIMRNNDLNETNNESESVSFKATAENKNKIEDIKKVLRIPFEINPNGNNLVEDHIEDSFETVNAECNGYQIWQGNELLSNNFSNIVAEYSDKINQIIDDLRDKCFTTYLDDVKTQVSGISENILNKAEENRKDLEHIQCNMEKLMLEIENQYHMYVKKNEDFKRYREILEKSLNNLANLNKGINNNMEYNDFKEKFYILENSLRQNVWKNHVNKVKQEMLQKFDKLSEI</sequence>
<evidence type="ECO:0000313" key="3">
    <source>
        <dbReference type="EnsemblMetazoa" id="SCAU003749-PC"/>
    </source>
</evidence>
<organism evidence="3 4">
    <name type="scientific">Stomoxys calcitrans</name>
    <name type="common">Stable fly</name>
    <name type="synonym">Conops calcitrans</name>
    <dbReference type="NCBI Taxonomy" id="35570"/>
    <lineage>
        <taxon>Eukaryota</taxon>
        <taxon>Metazoa</taxon>
        <taxon>Ecdysozoa</taxon>
        <taxon>Arthropoda</taxon>
        <taxon>Hexapoda</taxon>
        <taxon>Insecta</taxon>
        <taxon>Pterygota</taxon>
        <taxon>Neoptera</taxon>
        <taxon>Endopterygota</taxon>
        <taxon>Diptera</taxon>
        <taxon>Brachycera</taxon>
        <taxon>Muscomorpha</taxon>
        <taxon>Muscoidea</taxon>
        <taxon>Muscidae</taxon>
        <taxon>Stomoxys</taxon>
    </lineage>
</organism>
<name>A0A1I8P0I5_STOCA</name>
<protein>
    <submittedName>
        <fullName evidence="3">Uncharacterized protein</fullName>
    </submittedName>
</protein>
<dbReference type="Proteomes" id="UP000095300">
    <property type="component" value="Unassembled WGS sequence"/>
</dbReference>
<dbReference type="AlphaFoldDB" id="A0A1I8P0I5"/>
<accession>A0A1I8P0I5</accession>
<dbReference type="VEuPathDB" id="VectorBase:SCAU003749"/>
<evidence type="ECO:0000256" key="1">
    <source>
        <dbReference type="SAM" id="Coils"/>
    </source>
</evidence>
<feature type="region of interest" description="Disordered" evidence="2">
    <location>
        <begin position="600"/>
        <end position="638"/>
    </location>
</feature>
<gene>
    <name evidence="3" type="primary">106092249</name>
</gene>